<reference evidence="6 7" key="1">
    <citation type="journal article" date="2010" name="Stand. Genomic Sci.">
        <title>Complete genome sequence of Ferrimonas balearica type strain (PAT).</title>
        <authorList>
            <person name="Nolan M."/>
            <person name="Sikorski J."/>
            <person name="Davenport K."/>
            <person name="Lucas S."/>
            <person name="Glavina Del Rio T."/>
            <person name="Tice H."/>
            <person name="Cheng J."/>
            <person name="Goodwin L."/>
            <person name="Pitluck S."/>
            <person name="Liolios K."/>
            <person name="Ivanova N."/>
            <person name="Mavromatis K."/>
            <person name="Ovchinnikova G."/>
            <person name="Pati A."/>
            <person name="Chen A."/>
            <person name="Palaniappan K."/>
            <person name="Land M."/>
            <person name="Hauser L."/>
            <person name="Chang Y."/>
            <person name="Jeffries C."/>
            <person name="Tapia R."/>
            <person name="Brettin T."/>
            <person name="Detter J."/>
            <person name="Han C."/>
            <person name="Yasawong M."/>
            <person name="Rohde M."/>
            <person name="Tindall B."/>
            <person name="Goker M."/>
            <person name="Woyke T."/>
            <person name="Bristow J."/>
            <person name="Eisen J."/>
            <person name="Markowitz V."/>
            <person name="Hugenholtz P."/>
            <person name="Kyrpides N."/>
            <person name="Klenk H."/>
            <person name="Lapidus A."/>
        </authorList>
    </citation>
    <scope>NUCLEOTIDE SEQUENCE [LARGE SCALE GENOMIC DNA]</scope>
    <source>
        <strain evidence="7">DSM 9799 / CCM 4581 / KCTC 23876 / PAT</strain>
    </source>
</reference>
<dbReference type="Gene3D" id="2.40.160.10">
    <property type="entry name" value="Porin"/>
    <property type="match status" value="1"/>
</dbReference>
<sequence>MRLTPVFLGVLLASPASAITLYDDNLNRFSVGGHLGFNLVQTDGDTELLDSSSRIRFHYERSVTREWTAEAMMEWGFNAIDSGSQLTLNGDSLQAAREGDFLFNRLGFLAFEHDRYGRLSAGKQWSVYYDVAGPTDNFIMTGGLASGTYNFGSDGGLSGTGRADSALQYRNDWGGFSVGLQYQARVAGEVGILPPPECEEENPPAECAVFEDVDIEYDDSYGASLRYRWQNWMVGVAYNRGDFDSTFRRQQVAELKDEALIFGASYGTLYQPGLYLAVNYADTENHEIDNQNRVFNGNGYEVMLNWTFDNNLTLVSGINELKSDDASYEEVNGVYRKRLYIVGAHYEWGTQLRLYFEAKIDDSDFGFEGLGEEDLYGIGARFFF</sequence>
<dbReference type="InterPro" id="IPR033900">
    <property type="entry name" value="Gram_neg_porin_domain"/>
</dbReference>
<accession>E1SW82</accession>
<dbReference type="EMBL" id="CP002209">
    <property type="protein sequence ID" value="ADN75371.1"/>
    <property type="molecule type" value="Genomic_DNA"/>
</dbReference>
<dbReference type="OrthoDB" id="784582at2"/>
<dbReference type="STRING" id="550540.Fbal_1162"/>
<dbReference type="CDD" id="cd00342">
    <property type="entry name" value="gram_neg_porins"/>
    <property type="match status" value="1"/>
</dbReference>
<feature type="signal peptide" evidence="4">
    <location>
        <begin position="1"/>
        <end position="18"/>
    </location>
</feature>
<keyword evidence="2 4" id="KW-0732">Signal</keyword>
<gene>
    <name evidence="6" type="ordered locus">Fbal_1162</name>
</gene>
<dbReference type="InterPro" id="IPR023614">
    <property type="entry name" value="Porin_dom_sf"/>
</dbReference>
<protein>
    <submittedName>
        <fullName evidence="6">Porin Gram-negative type</fullName>
    </submittedName>
</protein>
<comment type="subcellular location">
    <subcellularLocation>
        <location evidence="1">Cell outer membrane</location>
        <topology evidence="1">Multi-pass membrane protein</topology>
    </subcellularLocation>
</comment>
<dbReference type="GO" id="GO:0009279">
    <property type="term" value="C:cell outer membrane"/>
    <property type="evidence" value="ECO:0007669"/>
    <property type="project" value="UniProtKB-SubCell"/>
</dbReference>
<dbReference type="GO" id="GO:0015288">
    <property type="term" value="F:porin activity"/>
    <property type="evidence" value="ECO:0007669"/>
    <property type="project" value="InterPro"/>
</dbReference>
<evidence type="ECO:0000256" key="1">
    <source>
        <dbReference type="ARBA" id="ARBA00004571"/>
    </source>
</evidence>
<dbReference type="SUPFAM" id="SSF56935">
    <property type="entry name" value="Porins"/>
    <property type="match status" value="1"/>
</dbReference>
<dbReference type="Pfam" id="PF13609">
    <property type="entry name" value="Porin_4"/>
    <property type="match status" value="1"/>
</dbReference>
<dbReference type="HOGENOM" id="CLU_058202_1_0_6"/>
<evidence type="ECO:0000256" key="2">
    <source>
        <dbReference type="ARBA" id="ARBA00022729"/>
    </source>
</evidence>
<keyword evidence="7" id="KW-1185">Reference proteome</keyword>
<dbReference type="KEGG" id="fbl:Fbal_1162"/>
<dbReference type="Proteomes" id="UP000006683">
    <property type="component" value="Chromosome"/>
</dbReference>
<dbReference type="InterPro" id="IPR050298">
    <property type="entry name" value="Gram-neg_bact_OMP"/>
</dbReference>
<keyword evidence="3" id="KW-0472">Membrane</keyword>
<evidence type="ECO:0000256" key="3">
    <source>
        <dbReference type="ARBA" id="ARBA00023136"/>
    </source>
</evidence>
<dbReference type="PANTHER" id="PTHR34501">
    <property type="entry name" value="PROTEIN YDDL-RELATED"/>
    <property type="match status" value="1"/>
</dbReference>
<dbReference type="eggNOG" id="COG3203">
    <property type="taxonomic scope" value="Bacteria"/>
</dbReference>
<proteinExistence type="predicted"/>
<dbReference type="AlphaFoldDB" id="E1SW82"/>
<name>E1SW82_FERBD</name>
<feature type="domain" description="Porin" evidence="5">
    <location>
        <begin position="10"/>
        <end position="362"/>
    </location>
</feature>
<evidence type="ECO:0000256" key="4">
    <source>
        <dbReference type="SAM" id="SignalP"/>
    </source>
</evidence>
<evidence type="ECO:0000259" key="5">
    <source>
        <dbReference type="Pfam" id="PF13609"/>
    </source>
</evidence>
<feature type="chain" id="PRO_5003151865" evidence="4">
    <location>
        <begin position="19"/>
        <end position="384"/>
    </location>
</feature>
<dbReference type="RefSeq" id="WP_013344677.1">
    <property type="nucleotide sequence ID" value="NC_014541.1"/>
</dbReference>
<dbReference type="PANTHER" id="PTHR34501:SF2">
    <property type="entry name" value="OUTER MEMBRANE PORIN F-RELATED"/>
    <property type="match status" value="1"/>
</dbReference>
<evidence type="ECO:0000313" key="6">
    <source>
        <dbReference type="EMBL" id="ADN75371.1"/>
    </source>
</evidence>
<evidence type="ECO:0000313" key="7">
    <source>
        <dbReference type="Proteomes" id="UP000006683"/>
    </source>
</evidence>
<dbReference type="GeneID" id="67181397"/>
<organism evidence="6 7">
    <name type="scientific">Ferrimonas balearica (strain DSM 9799 / CCM 4581 / KCTC 23876 / PAT)</name>
    <dbReference type="NCBI Taxonomy" id="550540"/>
    <lineage>
        <taxon>Bacteria</taxon>
        <taxon>Pseudomonadati</taxon>
        <taxon>Pseudomonadota</taxon>
        <taxon>Gammaproteobacteria</taxon>
        <taxon>Alteromonadales</taxon>
        <taxon>Ferrimonadaceae</taxon>
        <taxon>Ferrimonas</taxon>
    </lineage>
</organism>